<protein>
    <submittedName>
        <fullName evidence="2">Uncharacterized protein</fullName>
    </submittedName>
</protein>
<keyword evidence="3" id="KW-1185">Reference proteome</keyword>
<organism evidence="2 3">
    <name type="scientific">Calocera viscosa (strain TUFC12733)</name>
    <dbReference type="NCBI Taxonomy" id="1330018"/>
    <lineage>
        <taxon>Eukaryota</taxon>
        <taxon>Fungi</taxon>
        <taxon>Dikarya</taxon>
        <taxon>Basidiomycota</taxon>
        <taxon>Agaricomycotina</taxon>
        <taxon>Dacrymycetes</taxon>
        <taxon>Dacrymycetales</taxon>
        <taxon>Dacrymycetaceae</taxon>
        <taxon>Calocera</taxon>
    </lineage>
</organism>
<evidence type="ECO:0000313" key="3">
    <source>
        <dbReference type="Proteomes" id="UP000076738"/>
    </source>
</evidence>
<gene>
    <name evidence="2" type="ORF">CALVIDRAFT_137847</name>
</gene>
<sequence length="155" mass="17065">MKAFQFDPQDAKTRRSCWPPEGTSQPNLECAASMLIASQYRPCTRKRIETTPSSLEVAPPSHACVAVLAYTPPRYHSSSGRWGAQKTTASMGSEALQYRYANVGSDNQVQQHALSEKASQAQGMIIIAETELEQCMLLCTADMRSHSITCLQPQL</sequence>
<reference evidence="2 3" key="1">
    <citation type="journal article" date="2016" name="Mol. Biol. Evol.">
        <title>Comparative Genomics of Early-Diverging Mushroom-Forming Fungi Provides Insights into the Origins of Lignocellulose Decay Capabilities.</title>
        <authorList>
            <person name="Nagy L.G."/>
            <person name="Riley R."/>
            <person name="Tritt A."/>
            <person name="Adam C."/>
            <person name="Daum C."/>
            <person name="Floudas D."/>
            <person name="Sun H."/>
            <person name="Yadav J.S."/>
            <person name="Pangilinan J."/>
            <person name="Larsson K.H."/>
            <person name="Matsuura K."/>
            <person name="Barry K."/>
            <person name="Labutti K."/>
            <person name="Kuo R."/>
            <person name="Ohm R.A."/>
            <person name="Bhattacharya S.S."/>
            <person name="Shirouzu T."/>
            <person name="Yoshinaga Y."/>
            <person name="Martin F.M."/>
            <person name="Grigoriev I.V."/>
            <person name="Hibbett D.S."/>
        </authorList>
    </citation>
    <scope>NUCLEOTIDE SEQUENCE [LARGE SCALE GENOMIC DNA]</scope>
    <source>
        <strain evidence="2 3">TUFC12733</strain>
    </source>
</reference>
<dbReference type="EMBL" id="KV417285">
    <property type="protein sequence ID" value="KZO96213.1"/>
    <property type="molecule type" value="Genomic_DNA"/>
</dbReference>
<feature type="region of interest" description="Disordered" evidence="1">
    <location>
        <begin position="1"/>
        <end position="23"/>
    </location>
</feature>
<accession>A0A167M0D7</accession>
<dbReference type="Proteomes" id="UP000076738">
    <property type="component" value="Unassembled WGS sequence"/>
</dbReference>
<evidence type="ECO:0000313" key="2">
    <source>
        <dbReference type="EMBL" id="KZO96213.1"/>
    </source>
</evidence>
<dbReference type="AlphaFoldDB" id="A0A167M0D7"/>
<name>A0A167M0D7_CALVF</name>
<proteinExistence type="predicted"/>
<evidence type="ECO:0000256" key="1">
    <source>
        <dbReference type="SAM" id="MobiDB-lite"/>
    </source>
</evidence>